<gene>
    <name evidence="1" type="ORF">KTC_22960</name>
</gene>
<dbReference type="AlphaFoldDB" id="A0A455SMV8"/>
<reference evidence="1" key="1">
    <citation type="submission" date="2018-12" db="EMBL/GenBank/DDBJ databases">
        <title>Novel natural products biosynthetic potential of the class Ktedonobacteria.</title>
        <authorList>
            <person name="Zheng Y."/>
            <person name="Saitou A."/>
            <person name="Wang C.M."/>
            <person name="Toyoda A."/>
            <person name="Minakuchi Y."/>
            <person name="Sekiguchi Y."/>
            <person name="Ueda K."/>
            <person name="Takano H."/>
            <person name="Sakai Y."/>
            <person name="Yokota A."/>
            <person name="Yabe S."/>
        </authorList>
    </citation>
    <scope>NUCLEOTIDE SEQUENCE</scope>
    <source>
        <strain evidence="1">COM3</strain>
    </source>
</reference>
<dbReference type="EMBL" id="AP019376">
    <property type="protein sequence ID" value="BBH87545.1"/>
    <property type="molecule type" value="Genomic_DNA"/>
</dbReference>
<protein>
    <submittedName>
        <fullName evidence="1">Uncharacterized protein</fullName>
    </submittedName>
</protein>
<proteinExistence type="predicted"/>
<evidence type="ECO:0000313" key="1">
    <source>
        <dbReference type="EMBL" id="BBH87545.1"/>
    </source>
</evidence>
<accession>A0A455SMV8</accession>
<organism evidence="1">
    <name type="scientific">Thermosporothrix sp. COM3</name>
    <dbReference type="NCBI Taxonomy" id="2490863"/>
    <lineage>
        <taxon>Bacteria</taxon>
        <taxon>Bacillati</taxon>
        <taxon>Chloroflexota</taxon>
        <taxon>Ktedonobacteria</taxon>
        <taxon>Ktedonobacterales</taxon>
        <taxon>Thermosporotrichaceae</taxon>
        <taxon>Thermosporothrix</taxon>
    </lineage>
</organism>
<sequence length="523" mass="61157">MNADYGQEKHGTSLFLEKPSCIPELDHWIESYVQERRRFTFAESDVLESLWLSGEDIRLREDCRFSPVQLSAQSDVLQWKLKEHHVANDDLYELLLGDEWDGKNLVQCLEQLDQQYPAQRFHLFCKHDARFLLAQDEHGVYTLTLQGDVSKMMLSTELKQMFDRLAPLLLERFVAGEQTPWSTQFMLDLITQIEATPGLLLPPKALECWLLQRDEWVRVGQDLWFVKELLPPPPPRRRYAVRPVFSDLKTDYVPLPAEESMVSAPQEVVQEVKPGNERKGNEQTSVKWKMTLRTVHINEGYLPVPPQARILYIRARRLASSVALSGLWYADDRKMLVWLDTKTHRLYGQDVQDQFAFLAAGTVLEIFWTPSGITFYELGIDEEVTEEEERLVDLTELAQVRSTTLESYRESLRTIMAQTDRKWTFLELYQELCHRQQHKPNTMTIRSILASSPEFVFTRKTRRWALRRDISSEVSARALRKAKAVAVYSSEVELDKRVSLNEMIMRNRERLAYLRSLYIPNKK</sequence>
<name>A0A455SMV8_9CHLR</name>